<evidence type="ECO:0000313" key="4">
    <source>
        <dbReference type="Proteomes" id="UP000282818"/>
    </source>
</evidence>
<evidence type="ECO:0000256" key="2">
    <source>
        <dbReference type="SAM" id="Phobius"/>
    </source>
</evidence>
<feature type="compositionally biased region" description="Low complexity" evidence="1">
    <location>
        <begin position="16"/>
        <end position="30"/>
    </location>
</feature>
<feature type="compositionally biased region" description="Polar residues" evidence="1">
    <location>
        <begin position="1"/>
        <end position="11"/>
    </location>
</feature>
<dbReference type="AlphaFoldDB" id="A0A437Q4N3"/>
<feature type="transmembrane region" description="Helical" evidence="2">
    <location>
        <begin position="85"/>
        <end position="108"/>
    </location>
</feature>
<accession>A0A437Q4N3</accession>
<gene>
    <name evidence="3" type="ORF">EOE65_16130</name>
</gene>
<keyword evidence="2" id="KW-1133">Transmembrane helix</keyword>
<keyword evidence="2" id="KW-0472">Membrane</keyword>
<keyword evidence="4" id="KW-1185">Reference proteome</keyword>
<evidence type="ECO:0000313" key="3">
    <source>
        <dbReference type="EMBL" id="RVU29470.1"/>
    </source>
</evidence>
<dbReference type="EMBL" id="SACQ01000009">
    <property type="protein sequence ID" value="RVU29470.1"/>
    <property type="molecule type" value="Genomic_DNA"/>
</dbReference>
<sequence length="117" mass="13127">MKNRNPSSVKVSNPVAAGSSRQAQRASGAQPWPWRTLLGVGMILAELWFNTGIIWGLFMLLWAVMGVLSGQTYIFEPLIKEEYPVLFWCVITLWFVIAGLLFISNPYIYGLISSAMK</sequence>
<feature type="transmembrane region" description="Helical" evidence="2">
    <location>
        <begin position="47"/>
        <end position="65"/>
    </location>
</feature>
<evidence type="ECO:0000256" key="1">
    <source>
        <dbReference type="SAM" id="MobiDB-lite"/>
    </source>
</evidence>
<keyword evidence="2" id="KW-0812">Transmembrane</keyword>
<proteinExistence type="predicted"/>
<feature type="region of interest" description="Disordered" evidence="1">
    <location>
        <begin position="1"/>
        <end position="30"/>
    </location>
</feature>
<protein>
    <submittedName>
        <fullName evidence="3">Uncharacterized protein</fullName>
    </submittedName>
</protein>
<organism evidence="3 4">
    <name type="scientific">Neptunomonas marina</name>
    <dbReference type="NCBI Taxonomy" id="1815562"/>
    <lineage>
        <taxon>Bacteria</taxon>
        <taxon>Pseudomonadati</taxon>
        <taxon>Pseudomonadota</taxon>
        <taxon>Gammaproteobacteria</taxon>
        <taxon>Oceanospirillales</taxon>
        <taxon>Oceanospirillaceae</taxon>
        <taxon>Neptunomonas</taxon>
    </lineage>
</organism>
<dbReference type="RefSeq" id="WP_127695633.1">
    <property type="nucleotide sequence ID" value="NZ_SACQ01000009.1"/>
</dbReference>
<reference evidence="3 4" key="1">
    <citation type="submission" date="2019-01" db="EMBL/GenBank/DDBJ databases">
        <authorList>
            <person name="Chen W.-M."/>
        </authorList>
    </citation>
    <scope>NUCLEOTIDE SEQUENCE [LARGE SCALE GENOMIC DNA]</scope>
    <source>
        <strain evidence="3 4">HPM-16</strain>
    </source>
</reference>
<comment type="caution">
    <text evidence="3">The sequence shown here is derived from an EMBL/GenBank/DDBJ whole genome shotgun (WGS) entry which is preliminary data.</text>
</comment>
<dbReference type="Proteomes" id="UP000282818">
    <property type="component" value="Unassembled WGS sequence"/>
</dbReference>
<name>A0A437Q4N3_9GAMM</name>